<evidence type="ECO:0008006" key="3">
    <source>
        <dbReference type="Google" id="ProtNLM"/>
    </source>
</evidence>
<dbReference type="Proteomes" id="UP000317624">
    <property type="component" value="Unassembled WGS sequence"/>
</dbReference>
<dbReference type="EMBL" id="VMRJ01000003">
    <property type="protein sequence ID" value="TVT40311.1"/>
    <property type="molecule type" value="Genomic_DNA"/>
</dbReference>
<dbReference type="RefSeq" id="WP_144848100.1">
    <property type="nucleotide sequence ID" value="NZ_VMRJ01000003.1"/>
</dbReference>
<dbReference type="InterPro" id="IPR001969">
    <property type="entry name" value="Aspartic_peptidase_AS"/>
</dbReference>
<dbReference type="GO" id="GO:0006508">
    <property type="term" value="P:proteolysis"/>
    <property type="evidence" value="ECO:0007669"/>
    <property type="project" value="InterPro"/>
</dbReference>
<dbReference type="PROSITE" id="PS00141">
    <property type="entry name" value="ASP_PROTEASE"/>
    <property type="match status" value="1"/>
</dbReference>
<dbReference type="OrthoDB" id="7548156at2"/>
<name>A0A558BUY6_9BACT</name>
<comment type="caution">
    <text evidence="1">The sequence shown here is derived from an EMBL/GenBank/DDBJ whole genome shotgun (WGS) entry which is preliminary data.</text>
</comment>
<accession>A0A558BUY6</accession>
<evidence type="ECO:0000313" key="1">
    <source>
        <dbReference type="EMBL" id="TVT40311.1"/>
    </source>
</evidence>
<proteinExistence type="predicted"/>
<dbReference type="GO" id="GO:0004190">
    <property type="term" value="F:aspartic-type endopeptidase activity"/>
    <property type="evidence" value="ECO:0007669"/>
    <property type="project" value="InterPro"/>
</dbReference>
<evidence type="ECO:0000313" key="2">
    <source>
        <dbReference type="Proteomes" id="UP000317624"/>
    </source>
</evidence>
<sequence>MKPLLKALAGLLLLLLISGLGGYFYVQHKFRPAPNQLVVTGLPLSSPFVWQADSGARPVVPQAGLLLPIVLPGCPRRCYVQFDTGAPSSVFYAHPLAALAARYPSARPALQPQADTLRNLHFALGNGQVQARSLRVIAYGSRQLPADTAAPLLVGTLGADVLESQVLVLDYSRQRLSLLAQVPDSLARRAAFVPLSFMGRRLVLSASIGGEPQQLLFDSGSSAFSLLTSTATWQQMASPGAPAHIAAVNSLGRTLTSHTVATAAALQLGRLAVPLQTVTYMEGTTLLQRSLMRFSGMGGMLGNRPFNQHTLLVDVAHQRFGLIP</sequence>
<keyword evidence="2" id="KW-1185">Reference proteome</keyword>
<organism evidence="1 2">
    <name type="scientific">Hymenobacter setariae</name>
    <dbReference type="NCBI Taxonomy" id="2594794"/>
    <lineage>
        <taxon>Bacteria</taxon>
        <taxon>Pseudomonadati</taxon>
        <taxon>Bacteroidota</taxon>
        <taxon>Cytophagia</taxon>
        <taxon>Cytophagales</taxon>
        <taxon>Hymenobacteraceae</taxon>
        <taxon>Hymenobacter</taxon>
    </lineage>
</organism>
<gene>
    <name evidence="1" type="ORF">FNT36_12580</name>
</gene>
<dbReference type="AlphaFoldDB" id="A0A558BUY6"/>
<protein>
    <recommendedName>
        <fullName evidence="3">Peptidase A2 domain-containing protein</fullName>
    </recommendedName>
</protein>
<reference evidence="1 2" key="1">
    <citation type="submission" date="2019-07" db="EMBL/GenBank/DDBJ databases">
        <title>Hymenobacter sp. straun FUR1 Genome sequencing and assembly.</title>
        <authorList>
            <person name="Chhetri G."/>
        </authorList>
    </citation>
    <scope>NUCLEOTIDE SEQUENCE [LARGE SCALE GENOMIC DNA]</scope>
    <source>
        <strain evidence="1 2">Fur1</strain>
    </source>
</reference>